<protein>
    <submittedName>
        <fullName evidence="1">Uncharacterized protein</fullName>
    </submittedName>
</protein>
<dbReference type="STRING" id="109376.A0A0D3DG34"/>
<evidence type="ECO:0000313" key="2">
    <source>
        <dbReference type="Proteomes" id="UP000032141"/>
    </source>
</evidence>
<keyword evidence="2" id="KW-1185">Reference proteome</keyword>
<accession>A0A0D3DG34</accession>
<reference evidence="1 2" key="1">
    <citation type="journal article" date="2014" name="Genome Biol.">
        <title>Transcriptome and methylome profiling reveals relics of genome dominance in the mesopolyploid Brassica oleracea.</title>
        <authorList>
            <person name="Parkin I.A."/>
            <person name="Koh C."/>
            <person name="Tang H."/>
            <person name="Robinson S.J."/>
            <person name="Kagale S."/>
            <person name="Clarke W.E."/>
            <person name="Town C.D."/>
            <person name="Nixon J."/>
            <person name="Krishnakumar V."/>
            <person name="Bidwell S.L."/>
            <person name="Denoeud F."/>
            <person name="Belcram H."/>
            <person name="Links M.G."/>
            <person name="Just J."/>
            <person name="Clarke C."/>
            <person name="Bender T."/>
            <person name="Huebert T."/>
            <person name="Mason A.S."/>
            <person name="Pires J.C."/>
            <person name="Barker G."/>
            <person name="Moore J."/>
            <person name="Walley P.G."/>
            <person name="Manoli S."/>
            <person name="Batley J."/>
            <person name="Edwards D."/>
            <person name="Nelson M.N."/>
            <person name="Wang X."/>
            <person name="Paterson A.H."/>
            <person name="King G."/>
            <person name="Bancroft I."/>
            <person name="Chalhoub B."/>
            <person name="Sharpe A.G."/>
        </authorList>
    </citation>
    <scope>NUCLEOTIDE SEQUENCE</scope>
    <source>
        <strain evidence="1 2">cv. TO1000</strain>
    </source>
</reference>
<sequence>MGYYLADGIYPKWSAIVQTISDPQGPKKKLFAARQESCRKDVERAFGVLQAKFAIVAGSSRYWKKEVLHDITTSYERDINAPIRDARPAPPIKVEMAINEDMRFQQFLARNLRIKNKEAH</sequence>
<dbReference type="InterPro" id="IPR006912">
    <property type="entry name" value="Harbinger_derived_prot"/>
</dbReference>
<name>A0A0D3DG34_BRAOL</name>
<dbReference type="HOGENOM" id="CLU_012390_2_4_1"/>
<dbReference type="Pfam" id="PF04827">
    <property type="entry name" value="Plant_tran"/>
    <property type="match status" value="1"/>
</dbReference>
<dbReference type="Proteomes" id="UP000032141">
    <property type="component" value="Chromosome C7"/>
</dbReference>
<dbReference type="Gramene" id="Bo7g110330.1">
    <property type="protein sequence ID" value="Bo7g110330.1"/>
    <property type="gene ID" value="Bo7g110330"/>
</dbReference>
<evidence type="ECO:0000313" key="1">
    <source>
        <dbReference type="EnsemblPlants" id="Bo7g110330.1"/>
    </source>
</evidence>
<dbReference type="PANTHER" id="PTHR47150:SF7">
    <property type="entry name" value="NUCLEASE"/>
    <property type="match status" value="1"/>
</dbReference>
<dbReference type="AlphaFoldDB" id="A0A0D3DG34"/>
<dbReference type="EnsemblPlants" id="Bo7g110330.1">
    <property type="protein sequence ID" value="Bo7g110330.1"/>
    <property type="gene ID" value="Bo7g110330"/>
</dbReference>
<dbReference type="PANTHER" id="PTHR47150">
    <property type="entry name" value="OS12G0169200 PROTEIN"/>
    <property type="match status" value="1"/>
</dbReference>
<proteinExistence type="predicted"/>
<organism evidence="1 2">
    <name type="scientific">Brassica oleracea var. oleracea</name>
    <dbReference type="NCBI Taxonomy" id="109376"/>
    <lineage>
        <taxon>Eukaryota</taxon>
        <taxon>Viridiplantae</taxon>
        <taxon>Streptophyta</taxon>
        <taxon>Embryophyta</taxon>
        <taxon>Tracheophyta</taxon>
        <taxon>Spermatophyta</taxon>
        <taxon>Magnoliopsida</taxon>
        <taxon>eudicotyledons</taxon>
        <taxon>Gunneridae</taxon>
        <taxon>Pentapetalae</taxon>
        <taxon>rosids</taxon>
        <taxon>malvids</taxon>
        <taxon>Brassicales</taxon>
        <taxon>Brassicaceae</taxon>
        <taxon>Brassiceae</taxon>
        <taxon>Brassica</taxon>
    </lineage>
</organism>
<reference evidence="1" key="2">
    <citation type="submission" date="2015-03" db="UniProtKB">
        <authorList>
            <consortium name="EnsemblPlants"/>
        </authorList>
    </citation>
    <scope>IDENTIFICATION</scope>
</reference>